<dbReference type="OrthoDB" id="9777740at2"/>
<evidence type="ECO:0000256" key="5">
    <source>
        <dbReference type="ARBA" id="ARBA00023014"/>
    </source>
</evidence>
<organism evidence="6 7">
    <name type="scientific">Pseudazoarcus pumilus</name>
    <dbReference type="NCBI Taxonomy" id="2067960"/>
    <lineage>
        <taxon>Bacteria</taxon>
        <taxon>Pseudomonadati</taxon>
        <taxon>Pseudomonadota</taxon>
        <taxon>Betaproteobacteria</taxon>
        <taxon>Rhodocyclales</taxon>
        <taxon>Zoogloeaceae</taxon>
        <taxon>Pseudazoarcus</taxon>
    </lineage>
</organism>
<dbReference type="KEGG" id="atw:C0099_15005"/>
<keyword evidence="1" id="KW-0004">4Fe-4S</keyword>
<accession>A0A2I6SA54</accession>
<dbReference type="Pfam" id="PF12831">
    <property type="entry name" value="FAD_oxidored"/>
    <property type="match status" value="1"/>
</dbReference>
<dbReference type="GO" id="GO:0051539">
    <property type="term" value="F:4 iron, 4 sulfur cluster binding"/>
    <property type="evidence" value="ECO:0007669"/>
    <property type="project" value="UniProtKB-KW"/>
</dbReference>
<name>A0A2I6SA54_9RHOO</name>
<evidence type="ECO:0000256" key="4">
    <source>
        <dbReference type="ARBA" id="ARBA00023004"/>
    </source>
</evidence>
<dbReference type="InterPro" id="IPR039650">
    <property type="entry name" value="HdrA-like"/>
</dbReference>
<evidence type="ECO:0000313" key="7">
    <source>
        <dbReference type="Proteomes" id="UP000242205"/>
    </source>
</evidence>
<evidence type="ECO:0000256" key="3">
    <source>
        <dbReference type="ARBA" id="ARBA00023002"/>
    </source>
</evidence>
<dbReference type="PANTHER" id="PTHR43498">
    <property type="entry name" value="FERREDOXIN:COB-COM HETERODISULFIDE REDUCTASE SUBUNIT A"/>
    <property type="match status" value="1"/>
</dbReference>
<dbReference type="AlphaFoldDB" id="A0A2I6SA54"/>
<evidence type="ECO:0000313" key="6">
    <source>
        <dbReference type="EMBL" id="AUN96134.1"/>
    </source>
</evidence>
<dbReference type="InterPro" id="IPR036188">
    <property type="entry name" value="FAD/NAD-bd_sf"/>
</dbReference>
<dbReference type="RefSeq" id="WP_102248178.1">
    <property type="nucleotide sequence ID" value="NZ_CP025682.1"/>
</dbReference>
<protein>
    <submittedName>
        <fullName evidence="6">FAD-dependent oxidoreductase</fullName>
    </submittedName>
</protein>
<keyword evidence="7" id="KW-1185">Reference proteome</keyword>
<dbReference type="Gene3D" id="3.50.50.60">
    <property type="entry name" value="FAD/NAD(P)-binding domain"/>
    <property type="match status" value="1"/>
</dbReference>
<proteinExistence type="predicted"/>
<keyword evidence="3" id="KW-0560">Oxidoreductase</keyword>
<dbReference type="SUPFAM" id="SSF51905">
    <property type="entry name" value="FAD/NAD(P)-binding domain"/>
    <property type="match status" value="1"/>
</dbReference>
<keyword evidence="5" id="KW-0411">Iron-sulfur</keyword>
<sequence>MNETILDARPASRIDTDVLVVGGGAAGVAAAVTAARQGVRVLLLERYGFCGGGAVAGLSGTICGLYEAAESDTAPPRQIVFGFADEFVRTMSARNGLTGPVRYGRTFTRVHDPLVWRESADELLAEAGVHVLLHTLVTDVLTDGGERIAGVVAWTKQGRIEVRAGITVDASGDADLVTMAGLPFSVGHEGQVQNPTMIFRLQGVDVERFVATYGPDSILGADVMQAIVEANASGRYRLPRAKVFLFETPRPGELLCNATRIVGRDGRELNPINVADITEAEIEGRRQVREYARFFRDRLAGCEQAFVNDTGVQVGVRQTRQVDGITTLANEDVVTGVKRADGIARSPWPIELHSGEKPRLSWLFQDHYEVPYGCFVPQRGESLLVAGRCLSAQHEAMASARVTAQCFGYGHAIGHAAAIALRDGVAPRAIRGEDLRDVLNRDGARLDE</sequence>
<reference evidence="6 7" key="1">
    <citation type="submission" date="2018-01" db="EMBL/GenBank/DDBJ databases">
        <authorList>
            <person name="Fu G.-Y."/>
        </authorList>
    </citation>
    <scope>NUCLEOTIDE SEQUENCE [LARGE SCALE GENOMIC DNA]</scope>
    <source>
        <strain evidence="6 7">SY39</strain>
    </source>
</reference>
<dbReference type="GO" id="GO:0046872">
    <property type="term" value="F:metal ion binding"/>
    <property type="evidence" value="ECO:0007669"/>
    <property type="project" value="UniProtKB-KW"/>
</dbReference>
<dbReference type="GO" id="GO:0016491">
    <property type="term" value="F:oxidoreductase activity"/>
    <property type="evidence" value="ECO:0007669"/>
    <property type="project" value="UniProtKB-KW"/>
</dbReference>
<dbReference type="EMBL" id="CP025682">
    <property type="protein sequence ID" value="AUN96134.1"/>
    <property type="molecule type" value="Genomic_DNA"/>
</dbReference>
<keyword evidence="4" id="KW-0408">Iron</keyword>
<evidence type="ECO:0000256" key="1">
    <source>
        <dbReference type="ARBA" id="ARBA00022485"/>
    </source>
</evidence>
<dbReference type="PANTHER" id="PTHR43498:SF1">
    <property type="entry name" value="COB--COM HETERODISULFIDE REDUCTASE IRON-SULFUR SUBUNIT A"/>
    <property type="match status" value="1"/>
</dbReference>
<dbReference type="Proteomes" id="UP000242205">
    <property type="component" value="Chromosome"/>
</dbReference>
<keyword evidence="2" id="KW-0479">Metal-binding</keyword>
<gene>
    <name evidence="6" type="ORF">C0099_15005</name>
</gene>
<evidence type="ECO:0000256" key="2">
    <source>
        <dbReference type="ARBA" id="ARBA00022723"/>
    </source>
</evidence>